<name>A0ABY7TBE6_9SPHI</name>
<evidence type="ECO:0000259" key="1">
    <source>
        <dbReference type="Pfam" id="PF19898"/>
    </source>
</evidence>
<gene>
    <name evidence="3" type="ORF">PQO05_06115</name>
</gene>
<dbReference type="Proteomes" id="UP001216139">
    <property type="component" value="Chromosome"/>
</dbReference>
<feature type="domain" description="DUF6371" evidence="1">
    <location>
        <begin position="133"/>
        <end position="292"/>
    </location>
</feature>
<dbReference type="RefSeq" id="WP_273631819.1">
    <property type="nucleotide sequence ID" value="NZ_CP117167.1"/>
</dbReference>
<dbReference type="InterPro" id="IPR047731">
    <property type="entry name" value="Zinc_ribbon_put"/>
</dbReference>
<evidence type="ECO:0000313" key="4">
    <source>
        <dbReference type="Proteomes" id="UP001216139"/>
    </source>
</evidence>
<proteinExistence type="predicted"/>
<feature type="domain" description="Zinc beta-ribbon finger putative" evidence="2">
    <location>
        <begin position="2"/>
        <end position="63"/>
    </location>
</feature>
<dbReference type="EMBL" id="CP117167">
    <property type="protein sequence ID" value="WCT13509.1"/>
    <property type="molecule type" value="Genomic_DNA"/>
</dbReference>
<sequence length="341" mass="39446">MNYHLQPYRGMQTRHHCPQCKHHSKSFVRYVNIETGAELATHVGRCNRFDKCGYHYNPRKYYLDSGYKPWTADGVTFNRNFDAISHPNDRQHRQWLRDNRLEYTPPSPKPVKTIQQYIDGHDVDSSYNNYDNNNFVQYLIKRFGYDKANELVGKYRIGTSNHWPGATIFWQIDTENYARTGKIMLYDKETGKRVKAPFNHITWAHSLLMKHKTDIDFQLNQCLFGEHLLADLPEPTPRKKGTPIALVESEKTAIIASATMPQFIWLACGSLNGLNPIKCRILRGRQIMLFPDVNAYALWQKQARLMQQMLPGSTITVSPVLEELATDQDRQNGVDLADVLG</sequence>
<evidence type="ECO:0000259" key="2">
    <source>
        <dbReference type="Pfam" id="PF21957"/>
    </source>
</evidence>
<keyword evidence="4" id="KW-1185">Reference proteome</keyword>
<dbReference type="InterPro" id="IPR045951">
    <property type="entry name" value="DUF6371"/>
</dbReference>
<protein>
    <submittedName>
        <fullName evidence="3">DUF6371 domain-containing protein</fullName>
    </submittedName>
</protein>
<dbReference type="Pfam" id="PF19898">
    <property type="entry name" value="DUF6371"/>
    <property type="match status" value="1"/>
</dbReference>
<accession>A0ABY7TBE6</accession>
<evidence type="ECO:0000313" key="3">
    <source>
        <dbReference type="EMBL" id="WCT13509.1"/>
    </source>
</evidence>
<reference evidence="3 4" key="1">
    <citation type="submission" date="2023-02" db="EMBL/GenBank/DDBJ databases">
        <title>Genome sequence of Mucilaginibacter jinjuensis strain KACC 16571.</title>
        <authorList>
            <person name="Kim S."/>
            <person name="Heo J."/>
            <person name="Kwon S.-W."/>
        </authorList>
    </citation>
    <scope>NUCLEOTIDE SEQUENCE [LARGE SCALE GENOMIC DNA]</scope>
    <source>
        <strain evidence="3 4">KACC 16571</strain>
    </source>
</reference>
<organism evidence="3 4">
    <name type="scientific">Mucilaginibacter jinjuensis</name>
    <dbReference type="NCBI Taxonomy" id="1176721"/>
    <lineage>
        <taxon>Bacteria</taxon>
        <taxon>Pseudomonadati</taxon>
        <taxon>Bacteroidota</taxon>
        <taxon>Sphingobacteriia</taxon>
        <taxon>Sphingobacteriales</taxon>
        <taxon>Sphingobacteriaceae</taxon>
        <taxon>Mucilaginibacter</taxon>
    </lineage>
</organism>
<dbReference type="NCBIfam" id="NF040506">
    <property type="entry name" value="PG0870_Nterm"/>
    <property type="match status" value="1"/>
</dbReference>
<dbReference type="Pfam" id="PF21957">
    <property type="entry name" value="Zn_ribbon_16"/>
    <property type="match status" value="1"/>
</dbReference>